<keyword evidence="2" id="KW-1185">Reference proteome</keyword>
<dbReference type="EMBL" id="JACHDO010000001">
    <property type="protein sequence ID" value="MBB5492431.1"/>
    <property type="molecule type" value="Genomic_DNA"/>
</dbReference>
<name>A0A840WHF0_9ACTN</name>
<protein>
    <submittedName>
        <fullName evidence="1">Uncharacterized protein</fullName>
    </submittedName>
</protein>
<accession>A0A840WHF0</accession>
<organism evidence="1 2">
    <name type="scientific">Nocardiopsis metallicus</name>
    <dbReference type="NCBI Taxonomy" id="179819"/>
    <lineage>
        <taxon>Bacteria</taxon>
        <taxon>Bacillati</taxon>
        <taxon>Actinomycetota</taxon>
        <taxon>Actinomycetes</taxon>
        <taxon>Streptosporangiales</taxon>
        <taxon>Nocardiopsidaceae</taxon>
        <taxon>Nocardiopsis</taxon>
    </lineage>
</organism>
<evidence type="ECO:0000313" key="1">
    <source>
        <dbReference type="EMBL" id="MBB5492431.1"/>
    </source>
</evidence>
<evidence type="ECO:0000313" key="2">
    <source>
        <dbReference type="Proteomes" id="UP000579647"/>
    </source>
</evidence>
<sequence length="89" mass="9482">MVTAFATDTTDRAVLALHSAIRRRGVAAMDGERTGEVRAEHGGRCIVVRLSEGLWISVVDGGGRTAPIGREGGEEPLARWLTGELLGRI</sequence>
<dbReference type="Proteomes" id="UP000579647">
    <property type="component" value="Unassembled WGS sequence"/>
</dbReference>
<comment type="caution">
    <text evidence="1">The sequence shown here is derived from an EMBL/GenBank/DDBJ whole genome shotgun (WGS) entry which is preliminary data.</text>
</comment>
<proteinExistence type="predicted"/>
<reference evidence="1 2" key="1">
    <citation type="submission" date="2020-08" db="EMBL/GenBank/DDBJ databases">
        <title>Sequencing the genomes of 1000 actinobacteria strains.</title>
        <authorList>
            <person name="Klenk H.-P."/>
        </authorList>
    </citation>
    <scope>NUCLEOTIDE SEQUENCE [LARGE SCALE GENOMIC DNA]</scope>
    <source>
        <strain evidence="1 2">DSM 44598</strain>
    </source>
</reference>
<gene>
    <name evidence="1" type="ORF">HNR07_003568</name>
</gene>
<dbReference type="AlphaFoldDB" id="A0A840WHF0"/>